<keyword evidence="5 6" id="KW-0472">Membrane</keyword>
<comment type="subcellular location">
    <subcellularLocation>
        <location evidence="1">Cell membrane</location>
        <topology evidence="1">Multi-pass membrane protein</topology>
    </subcellularLocation>
</comment>
<dbReference type="InterPro" id="IPR050833">
    <property type="entry name" value="Poly_Biosynth_Transport"/>
</dbReference>
<evidence type="ECO:0000256" key="4">
    <source>
        <dbReference type="ARBA" id="ARBA00022989"/>
    </source>
</evidence>
<gene>
    <name evidence="7" type="ORF">ACFOKC_01760</name>
</gene>
<evidence type="ECO:0000256" key="6">
    <source>
        <dbReference type="SAM" id="Phobius"/>
    </source>
</evidence>
<dbReference type="Pfam" id="PF01943">
    <property type="entry name" value="Polysacc_synt"/>
    <property type="match status" value="1"/>
</dbReference>
<proteinExistence type="predicted"/>
<dbReference type="EMBL" id="JBHRWN010000002">
    <property type="protein sequence ID" value="MFC3476444.1"/>
    <property type="molecule type" value="Genomic_DNA"/>
</dbReference>
<reference evidence="7 8" key="1">
    <citation type="journal article" date="2019" name="Int. J. Syst. Evol. Microbiol.">
        <title>The Global Catalogue of Microorganisms (GCM) 10K type strain sequencing project: providing services to taxonomists for standard genome sequencing and annotation.</title>
        <authorList>
            <consortium name="The Broad Institute Genomics Platform"/>
            <consortium name="The Broad Institute Genome Sequencing Center for Infectious Disease"/>
            <person name="Wu L."/>
            <person name="Ma J."/>
        </authorList>
    </citation>
    <scope>NUCLEOTIDE SEQUENCE [LARGE SCALE GENOMIC DNA]</scope>
    <source>
        <strain evidence="7 8">CGMCC 1.12562</strain>
    </source>
</reference>
<feature type="transmembrane region" description="Helical" evidence="6">
    <location>
        <begin position="90"/>
        <end position="108"/>
    </location>
</feature>
<comment type="caution">
    <text evidence="7">The sequence shown here is derived from an EMBL/GenBank/DDBJ whole genome shotgun (WGS) entry which is preliminary data.</text>
</comment>
<sequence>MTLAERIVRGAKASLGATMLDILTNAALVVLLTRVLLTPNEYGQLNFVLSALGVVTILATLGIPKSTARYVTEFAETDPGQVPHVVKKSVVFLGSLVAAVSVATLLLGRPVANALGTPSVVPYLLAGSLYVVGRAGRTYFTALFQGFNRVTYSATVSSVASASRLPFVVAFVVLGFGVGGALFGYVASGVLATFVGAYIAYTKFYSKYDAADEPDADLSKRLLEYSIPLTATRGANVLDKKVDTLLVGVLLNMTAVGYYTVAKQVSDFVAAPASSFGYAVSPALGEQSSKDEIERAATLYEQSLEYVLVAYLPAVVGLVLVADPMIRYVFGTDYLGAVPVVQVFAGFMLVNAVNKVTSDGLDYLGRARSRAIIKSAMAVSNFCLNLVLIPVLGVVGAALATVATYTVYTLSNVYFIHQELAFDVPTVLRTLGAVALVTVAMAGTVWVALPYVSGLPTLFATVFLGGATWAALSVAGGILDVRKVANLLT</sequence>
<feature type="transmembrane region" description="Helical" evidence="6">
    <location>
        <begin position="328"/>
        <end position="350"/>
    </location>
</feature>
<feature type="transmembrane region" description="Helical" evidence="6">
    <location>
        <begin position="395"/>
        <end position="415"/>
    </location>
</feature>
<name>A0ABD5NB75_9EURY</name>
<dbReference type="PANTHER" id="PTHR30250:SF11">
    <property type="entry name" value="O-ANTIGEN TRANSPORTER-RELATED"/>
    <property type="match status" value="1"/>
</dbReference>
<feature type="transmembrane region" description="Helical" evidence="6">
    <location>
        <begin position="304"/>
        <end position="322"/>
    </location>
</feature>
<dbReference type="GeneID" id="69117648"/>
<feature type="transmembrane region" description="Helical" evidence="6">
    <location>
        <begin position="458"/>
        <end position="479"/>
    </location>
</feature>
<feature type="transmembrane region" description="Helical" evidence="6">
    <location>
        <begin position="120"/>
        <end position="140"/>
    </location>
</feature>
<protein>
    <submittedName>
        <fullName evidence="7">Flippase</fullName>
    </submittedName>
</protein>
<evidence type="ECO:0000256" key="2">
    <source>
        <dbReference type="ARBA" id="ARBA00022475"/>
    </source>
</evidence>
<dbReference type="RefSeq" id="WP_232572407.1">
    <property type="nucleotide sequence ID" value="NZ_CP089466.1"/>
</dbReference>
<keyword evidence="4 6" id="KW-1133">Transmembrane helix</keyword>
<dbReference type="PANTHER" id="PTHR30250">
    <property type="entry name" value="PST FAMILY PREDICTED COLANIC ACID TRANSPORTER"/>
    <property type="match status" value="1"/>
</dbReference>
<organism evidence="7 8">
    <name type="scientific">Halobacterium litoreum</name>
    <dbReference type="NCBI Taxonomy" id="2039234"/>
    <lineage>
        <taxon>Archaea</taxon>
        <taxon>Methanobacteriati</taxon>
        <taxon>Methanobacteriota</taxon>
        <taxon>Stenosarchaea group</taxon>
        <taxon>Halobacteria</taxon>
        <taxon>Halobacteriales</taxon>
        <taxon>Halobacteriaceae</taxon>
        <taxon>Halobacterium</taxon>
    </lineage>
</organism>
<evidence type="ECO:0000313" key="7">
    <source>
        <dbReference type="EMBL" id="MFC3476444.1"/>
    </source>
</evidence>
<feature type="transmembrane region" description="Helical" evidence="6">
    <location>
        <begin position="182"/>
        <end position="201"/>
    </location>
</feature>
<feature type="transmembrane region" description="Helical" evidence="6">
    <location>
        <begin position="152"/>
        <end position="176"/>
    </location>
</feature>
<keyword evidence="8" id="KW-1185">Reference proteome</keyword>
<feature type="transmembrane region" description="Helical" evidence="6">
    <location>
        <begin position="427"/>
        <end position="452"/>
    </location>
</feature>
<dbReference type="Proteomes" id="UP001595660">
    <property type="component" value="Unassembled WGS sequence"/>
</dbReference>
<feature type="transmembrane region" description="Helical" evidence="6">
    <location>
        <begin position="43"/>
        <end position="63"/>
    </location>
</feature>
<evidence type="ECO:0000256" key="1">
    <source>
        <dbReference type="ARBA" id="ARBA00004651"/>
    </source>
</evidence>
<dbReference type="InterPro" id="IPR002797">
    <property type="entry name" value="Polysacc_synth"/>
</dbReference>
<feature type="transmembrane region" description="Helical" evidence="6">
    <location>
        <begin position="20"/>
        <end position="37"/>
    </location>
</feature>
<evidence type="ECO:0000313" key="8">
    <source>
        <dbReference type="Proteomes" id="UP001595660"/>
    </source>
</evidence>
<dbReference type="GO" id="GO:0005886">
    <property type="term" value="C:plasma membrane"/>
    <property type="evidence" value="ECO:0007669"/>
    <property type="project" value="UniProtKB-SubCell"/>
</dbReference>
<evidence type="ECO:0000256" key="5">
    <source>
        <dbReference type="ARBA" id="ARBA00023136"/>
    </source>
</evidence>
<evidence type="ECO:0000256" key="3">
    <source>
        <dbReference type="ARBA" id="ARBA00022692"/>
    </source>
</evidence>
<keyword evidence="3 6" id="KW-0812">Transmembrane</keyword>
<dbReference type="CDD" id="cd13128">
    <property type="entry name" value="MATE_Wzx_like"/>
    <property type="match status" value="1"/>
</dbReference>
<accession>A0ABD5NB75</accession>
<keyword evidence="2" id="KW-1003">Cell membrane</keyword>
<dbReference type="AlphaFoldDB" id="A0ABD5NB75"/>